<reference evidence="2" key="1">
    <citation type="journal article" date="2019" name="Int. J. Syst. Evol. Microbiol.">
        <title>The Global Catalogue of Microorganisms (GCM) 10K type strain sequencing project: providing services to taxonomists for standard genome sequencing and annotation.</title>
        <authorList>
            <consortium name="The Broad Institute Genomics Platform"/>
            <consortium name="The Broad Institute Genome Sequencing Center for Infectious Disease"/>
            <person name="Wu L."/>
            <person name="Ma J."/>
        </authorList>
    </citation>
    <scope>NUCLEOTIDE SEQUENCE [LARGE SCALE GENOMIC DNA]</scope>
    <source>
        <strain evidence="2">JCM 17933</strain>
    </source>
</reference>
<organism evidence="1 2">
    <name type="scientific">Actinoallomurus oryzae</name>
    <dbReference type="NCBI Taxonomy" id="502180"/>
    <lineage>
        <taxon>Bacteria</taxon>
        <taxon>Bacillati</taxon>
        <taxon>Actinomycetota</taxon>
        <taxon>Actinomycetes</taxon>
        <taxon>Streptosporangiales</taxon>
        <taxon>Thermomonosporaceae</taxon>
        <taxon>Actinoallomurus</taxon>
    </lineage>
</organism>
<dbReference type="Gene3D" id="2.30.280.20">
    <property type="match status" value="1"/>
</dbReference>
<sequence length="129" mass="14379">MQATWLNVSASARPLGLRLACQGTVRVSVLYTTGGQLNWPHYLDLQTGTLTYFGDTARQAGNCMTRPAAETSCSETSSLLLAVLSHRVPRWHIPWHGAGRIIDHPKPLFRPRSMARIPTRIVTYANEKH</sequence>
<dbReference type="Proteomes" id="UP001500503">
    <property type="component" value="Unassembled WGS sequence"/>
</dbReference>
<proteinExistence type="predicted"/>
<evidence type="ECO:0000313" key="1">
    <source>
        <dbReference type="EMBL" id="GAA4486462.1"/>
    </source>
</evidence>
<name>A0ABP8PI00_9ACTN</name>
<keyword evidence="2" id="KW-1185">Reference proteome</keyword>
<dbReference type="EMBL" id="BAABHF010000010">
    <property type="protein sequence ID" value="GAA4486462.1"/>
    <property type="molecule type" value="Genomic_DNA"/>
</dbReference>
<gene>
    <name evidence="1" type="ORF">GCM10023191_012680</name>
</gene>
<comment type="caution">
    <text evidence="1">The sequence shown here is derived from an EMBL/GenBank/DDBJ whole genome shotgun (WGS) entry which is preliminary data.</text>
</comment>
<accession>A0ABP8PI00</accession>
<protein>
    <submittedName>
        <fullName evidence="1">Uncharacterized protein</fullName>
    </submittedName>
</protein>
<evidence type="ECO:0000313" key="2">
    <source>
        <dbReference type="Proteomes" id="UP001500503"/>
    </source>
</evidence>